<feature type="region of interest" description="Disordered" evidence="1">
    <location>
        <begin position="389"/>
        <end position="410"/>
    </location>
</feature>
<dbReference type="Pfam" id="PF03732">
    <property type="entry name" value="Retrotrans_gag"/>
    <property type="match status" value="1"/>
</dbReference>
<evidence type="ECO:0000313" key="3">
    <source>
        <dbReference type="EMBL" id="GEU89675.1"/>
    </source>
</evidence>
<proteinExistence type="predicted"/>
<accession>A0A6L2NYC4</accession>
<dbReference type="InterPro" id="IPR005162">
    <property type="entry name" value="Retrotrans_gag_dom"/>
</dbReference>
<organism evidence="3">
    <name type="scientific">Tanacetum cinerariifolium</name>
    <name type="common">Dalmatian daisy</name>
    <name type="synonym">Chrysanthemum cinerariifolium</name>
    <dbReference type="NCBI Taxonomy" id="118510"/>
    <lineage>
        <taxon>Eukaryota</taxon>
        <taxon>Viridiplantae</taxon>
        <taxon>Streptophyta</taxon>
        <taxon>Embryophyta</taxon>
        <taxon>Tracheophyta</taxon>
        <taxon>Spermatophyta</taxon>
        <taxon>Magnoliopsida</taxon>
        <taxon>eudicotyledons</taxon>
        <taxon>Gunneridae</taxon>
        <taxon>Pentapetalae</taxon>
        <taxon>asterids</taxon>
        <taxon>campanulids</taxon>
        <taxon>Asterales</taxon>
        <taxon>Asteraceae</taxon>
        <taxon>Asteroideae</taxon>
        <taxon>Anthemideae</taxon>
        <taxon>Anthemidinae</taxon>
        <taxon>Tanacetum</taxon>
    </lineage>
</organism>
<dbReference type="PANTHER" id="PTHR15503">
    <property type="entry name" value="LDOC1 RELATED"/>
    <property type="match status" value="1"/>
</dbReference>
<comment type="caution">
    <text evidence="3">The sequence shown here is derived from an EMBL/GenBank/DDBJ whole genome shotgun (WGS) entry which is preliminary data.</text>
</comment>
<dbReference type="InterPro" id="IPR043502">
    <property type="entry name" value="DNA/RNA_pol_sf"/>
</dbReference>
<dbReference type="InterPro" id="IPR032567">
    <property type="entry name" value="RTL1-rel"/>
</dbReference>
<dbReference type="Gene3D" id="3.10.10.10">
    <property type="entry name" value="HIV Type 1 Reverse Transcriptase, subunit A, domain 1"/>
    <property type="match status" value="1"/>
</dbReference>
<feature type="compositionally biased region" description="Polar residues" evidence="1">
    <location>
        <begin position="9"/>
        <end position="19"/>
    </location>
</feature>
<dbReference type="SUPFAM" id="SSF56672">
    <property type="entry name" value="DNA/RNA polymerases"/>
    <property type="match status" value="1"/>
</dbReference>
<reference evidence="3" key="1">
    <citation type="journal article" date="2019" name="Sci. Rep.">
        <title>Draft genome of Tanacetum cinerariifolium, the natural source of mosquito coil.</title>
        <authorList>
            <person name="Yamashiro T."/>
            <person name="Shiraishi A."/>
            <person name="Satake H."/>
            <person name="Nakayama K."/>
        </authorList>
    </citation>
    <scope>NUCLEOTIDE SEQUENCE</scope>
</reference>
<name>A0A6L2NYC4_TANCI</name>
<feature type="domain" description="Retrotransposon gag" evidence="2">
    <location>
        <begin position="73"/>
        <end position="161"/>
    </location>
</feature>
<sequence>MEYLKRGEGNSQPRTNELTAQLRPHPKPNNTPYGKLIRIEFPKFSGDDVKDWVYRCKQFFKVDGVPDERKIQLASMHRFDASLVWYQQYVKKYPDNTPWEHFEVEVVKRFGVLYDDPIVELKNLKQTGSVQTYQEAFKALLNRVDLPELVVMSIFIGGLKPEVRTLIRMFQATTLSETYGLARMQEATNTILKPRYNTPLLPTPKQSTTTYVSKVVTTPVKSNSVGQNSGYVTRNGVHKPYRLTQRELEDKRAKGQMMSTSIYYDLKWSLQNEVFTSDVMLLPLGGCEMVLGIQWLATLGDMQCNFKKLIMKFNHKGRQLVLRGMNNTHVHWMQGNKGMLKQAELFSMALCVYPVQLCQMEGVRSVSAKVEQVLIQFDEVFEVPKDLPPQRSHDHQIPLMPNTPPINVRPYKHPPNQKDDIEAMVKEWMDSELIRASQSPFLSLIVMVKKKDGTWRMCIDYR</sequence>
<evidence type="ECO:0000259" key="2">
    <source>
        <dbReference type="Pfam" id="PF03732"/>
    </source>
</evidence>
<protein>
    <submittedName>
        <fullName evidence="3">Gypsy/Ty3 retroelement polyprotein</fullName>
    </submittedName>
</protein>
<dbReference type="EMBL" id="BKCJ010010013">
    <property type="protein sequence ID" value="GEU89675.1"/>
    <property type="molecule type" value="Genomic_DNA"/>
</dbReference>
<evidence type="ECO:0000256" key="1">
    <source>
        <dbReference type="SAM" id="MobiDB-lite"/>
    </source>
</evidence>
<gene>
    <name evidence="3" type="ORF">Tci_061653</name>
</gene>
<feature type="region of interest" description="Disordered" evidence="1">
    <location>
        <begin position="1"/>
        <end position="29"/>
    </location>
</feature>
<dbReference type="AlphaFoldDB" id="A0A6L2NYC4"/>
<dbReference type="PANTHER" id="PTHR15503:SF22">
    <property type="entry name" value="TRANSPOSON TY3-I GAG POLYPROTEIN"/>
    <property type="match status" value="1"/>
</dbReference>